<evidence type="ECO:0000256" key="6">
    <source>
        <dbReference type="ARBA" id="ARBA00023136"/>
    </source>
</evidence>
<dbReference type="AlphaFoldDB" id="A0A7D9D161"/>
<dbReference type="GO" id="GO:0031201">
    <property type="term" value="C:SNARE complex"/>
    <property type="evidence" value="ECO:0007669"/>
    <property type="project" value="TreeGrafter"/>
</dbReference>
<keyword evidence="5 7" id="KW-0653">Protein transport</keyword>
<dbReference type="EMBL" id="CP063135">
    <property type="protein sequence ID" value="QOU20002.1"/>
    <property type="molecule type" value="Genomic_DNA"/>
</dbReference>
<evidence type="ECO:0000313" key="12">
    <source>
        <dbReference type="Proteomes" id="UP000568158"/>
    </source>
</evidence>
<dbReference type="PANTHER" id="PTHR13768">
    <property type="entry name" value="SOLUBLE NSF ATTACHMENT PROTEIN SNAP"/>
    <property type="match status" value="1"/>
</dbReference>
<dbReference type="GO" id="GO:0035494">
    <property type="term" value="P:SNARE complex disassembly"/>
    <property type="evidence" value="ECO:0007669"/>
    <property type="project" value="TreeGrafter"/>
</dbReference>
<reference evidence="8 12" key="2">
    <citation type="journal article" date="2020" name="Appl. Microbiol. Biotechnol.">
        <title>Targeted gene deletion in Brettanomyces bruxellensis with an expression-free CRISPR-Cas9 system.</title>
        <authorList>
            <person name="Varela C."/>
            <person name="Bartel C."/>
            <person name="Onetto C."/>
            <person name="Borneman A."/>
        </authorList>
    </citation>
    <scope>NUCLEOTIDE SEQUENCE [LARGE SCALE GENOMIC DNA]</scope>
    <source>
        <strain evidence="8 12">AWRI1613</strain>
    </source>
</reference>
<dbReference type="FunFam" id="1.25.40.10:FF:000049">
    <property type="entry name" value="Alpha-soluble NSF attachment protein-like"/>
    <property type="match status" value="1"/>
</dbReference>
<protein>
    <submittedName>
        <fullName evidence="10">DEBR0S6_09252g1_1</fullName>
    </submittedName>
</protein>
<keyword evidence="11" id="KW-1185">Reference proteome</keyword>
<dbReference type="Proteomes" id="UP000568158">
    <property type="component" value="Unassembled WGS sequence"/>
</dbReference>
<proteinExistence type="inferred from homology"/>
<evidence type="ECO:0000256" key="5">
    <source>
        <dbReference type="ARBA" id="ARBA00022927"/>
    </source>
</evidence>
<dbReference type="Proteomes" id="UP000663131">
    <property type="component" value="Chromosome 7"/>
</dbReference>
<dbReference type="EMBL" id="CABFWN010000006">
    <property type="protein sequence ID" value="VUG20159.1"/>
    <property type="molecule type" value="Genomic_DNA"/>
</dbReference>
<evidence type="ECO:0000256" key="4">
    <source>
        <dbReference type="ARBA" id="ARBA00022892"/>
    </source>
</evidence>
<evidence type="ECO:0000256" key="3">
    <source>
        <dbReference type="ARBA" id="ARBA00022448"/>
    </source>
</evidence>
<dbReference type="Pfam" id="PF14938">
    <property type="entry name" value="SNAP"/>
    <property type="match status" value="1"/>
</dbReference>
<evidence type="ECO:0000256" key="1">
    <source>
        <dbReference type="ARBA" id="ARBA00004170"/>
    </source>
</evidence>
<keyword evidence="4 7" id="KW-0931">ER-Golgi transport</keyword>
<dbReference type="OrthoDB" id="9984275at2759"/>
<dbReference type="EMBL" id="JABCYN010000020">
    <property type="protein sequence ID" value="KAF6013666.1"/>
    <property type="molecule type" value="Genomic_DNA"/>
</dbReference>
<reference evidence="10 11" key="1">
    <citation type="submission" date="2019-07" db="EMBL/GenBank/DDBJ databases">
        <authorList>
            <person name="Friedrich A."/>
            <person name="Schacherer J."/>
        </authorList>
    </citation>
    <scope>NUCLEOTIDE SEQUENCE [LARGE SCALE GENOMIC DNA]</scope>
</reference>
<dbReference type="Gene3D" id="1.25.40.10">
    <property type="entry name" value="Tetratricopeptide repeat domain"/>
    <property type="match status" value="1"/>
</dbReference>
<evidence type="ECO:0000313" key="9">
    <source>
        <dbReference type="EMBL" id="QOU20002.1"/>
    </source>
</evidence>
<reference evidence="9" key="3">
    <citation type="submission" date="2020-10" db="EMBL/GenBank/DDBJ databases">
        <authorList>
            <person name="Palmer J.M."/>
        </authorList>
    </citation>
    <scope>NUCLEOTIDE SEQUENCE</scope>
    <source>
        <strain evidence="9">UCD 2041</strain>
    </source>
</reference>
<sequence>MSSPEELIAEATKKTKKSSGFLSSFFGSSQQSKYEDAADLYVEAANLYKLQRRSAEAGHTFEKAAECQKLAESPDEAANTLVEAYKAYKTEVPIEAAQCLEKAIIMFVKRGQFRRSATFKADLGEMYENELHDVAKAIKSYEDASEWYKGDSANALANKCALKAADLYCDDSIHDYAKAGQVYESIAKDSLNNNLAKWSLKEYFLKAILCRLADGNDYASASACLNRFKQWDPSFETTRECEFSTKLIEAVKEGNPDSVATASRNFDKFSRLDGMKVRILNKIKGNIVEAPDQLEEDFT</sequence>
<evidence type="ECO:0000313" key="8">
    <source>
        <dbReference type="EMBL" id="KAF6013666.1"/>
    </source>
</evidence>
<dbReference type="GO" id="GO:0005774">
    <property type="term" value="C:vacuolar membrane"/>
    <property type="evidence" value="ECO:0007669"/>
    <property type="project" value="TreeGrafter"/>
</dbReference>
<dbReference type="CDD" id="cd15832">
    <property type="entry name" value="SNAP"/>
    <property type="match status" value="1"/>
</dbReference>
<dbReference type="InterPro" id="IPR000744">
    <property type="entry name" value="NSF_attach"/>
</dbReference>
<keyword evidence="3 7" id="KW-0813">Transport</keyword>
<name>A0A7D9D161_DEKBR</name>
<dbReference type="SUPFAM" id="SSF48452">
    <property type="entry name" value="TPR-like"/>
    <property type="match status" value="1"/>
</dbReference>
<keyword evidence="6 7" id="KW-0472">Membrane</keyword>
<comment type="similarity">
    <text evidence="2 7">Belongs to the SNAP family.</text>
</comment>
<evidence type="ECO:0000313" key="10">
    <source>
        <dbReference type="EMBL" id="VUG20159.1"/>
    </source>
</evidence>
<dbReference type="PRINTS" id="PR00448">
    <property type="entry name" value="NSFATTACHMNT"/>
</dbReference>
<dbReference type="GO" id="GO:0006886">
    <property type="term" value="P:intracellular protein transport"/>
    <property type="evidence" value="ECO:0007669"/>
    <property type="project" value="UniProtKB-UniRule"/>
</dbReference>
<dbReference type="GO" id="GO:0005483">
    <property type="term" value="F:soluble NSF attachment protein activity"/>
    <property type="evidence" value="ECO:0007669"/>
    <property type="project" value="UniProtKB-ARBA"/>
</dbReference>
<evidence type="ECO:0000313" key="11">
    <source>
        <dbReference type="Proteomes" id="UP000478008"/>
    </source>
</evidence>
<dbReference type="GO" id="GO:0019905">
    <property type="term" value="F:syntaxin binding"/>
    <property type="evidence" value="ECO:0007669"/>
    <property type="project" value="TreeGrafter"/>
</dbReference>
<reference evidence="9" key="4">
    <citation type="journal article" name="BMC Genomics">
        <title>New genome assemblies reveal patterns of domestication and adaptation across Brettanomyces (Dekkera) species.</title>
        <authorList>
            <person name="Roach M.J."/>
            <person name="Borneman A.R."/>
        </authorList>
    </citation>
    <scope>NUCLEOTIDE SEQUENCE</scope>
    <source>
        <strain evidence="9">UCD 2041</strain>
    </source>
</reference>
<evidence type="ECO:0000256" key="2">
    <source>
        <dbReference type="ARBA" id="ARBA00010050"/>
    </source>
</evidence>
<comment type="function">
    <text evidence="7">Required for vesicular transport between the endoplasmic reticulum and the Golgi apparatus.</text>
</comment>
<dbReference type="PANTHER" id="PTHR13768:SF8">
    <property type="entry name" value="ALPHA-SOLUBLE NSF ATTACHMENT PROTEIN"/>
    <property type="match status" value="1"/>
</dbReference>
<comment type="subcellular location">
    <subcellularLocation>
        <location evidence="1 7">Membrane</location>
        <topology evidence="1 7">Peripheral membrane protein</topology>
    </subcellularLocation>
</comment>
<evidence type="ECO:0000256" key="7">
    <source>
        <dbReference type="RuleBase" id="RU367013"/>
    </source>
</evidence>
<organism evidence="10 11">
    <name type="scientific">Dekkera bruxellensis</name>
    <name type="common">Brettanomyces custersii</name>
    <dbReference type="NCBI Taxonomy" id="5007"/>
    <lineage>
        <taxon>Eukaryota</taxon>
        <taxon>Fungi</taxon>
        <taxon>Dikarya</taxon>
        <taxon>Ascomycota</taxon>
        <taxon>Saccharomycotina</taxon>
        <taxon>Pichiomycetes</taxon>
        <taxon>Pichiales</taxon>
        <taxon>Pichiaceae</taxon>
        <taxon>Brettanomyces</taxon>
    </lineage>
</organism>
<accession>A0A7D9D161</accession>
<dbReference type="InterPro" id="IPR011990">
    <property type="entry name" value="TPR-like_helical_dom_sf"/>
</dbReference>
<dbReference type="Proteomes" id="UP000478008">
    <property type="component" value="Unassembled WGS sequence"/>
</dbReference>
<gene>
    <name evidence="10" type="primary">SEC17</name>
    <name evidence="9" type="ORF">BRETT_004650</name>
    <name evidence="10" type="ORF">DEBR0S6_09252G</name>
    <name evidence="8" type="ORF">HII12_001648</name>
</gene>